<dbReference type="SUPFAM" id="SSF54523">
    <property type="entry name" value="Pili subunits"/>
    <property type="match status" value="1"/>
</dbReference>
<dbReference type="InterPro" id="IPR031982">
    <property type="entry name" value="PilE-like"/>
</dbReference>
<dbReference type="Pfam" id="PF07963">
    <property type="entry name" value="N_methyl"/>
    <property type="match status" value="1"/>
</dbReference>
<dbReference type="AlphaFoldDB" id="A0A127FCF6"/>
<sequence>MNRISGITLIELLIVIVVIGILAAIAYPSYQQQVRRSNRAEGKIALEQTAQALEKCFTRYLSYNSADCAAANQFDDGGSFDTPNGRYRVTATLESTTFTLQAPPLASQLDDARCMSFVLNETGQRTIAGGSGTATECW</sequence>
<dbReference type="PROSITE" id="PS00409">
    <property type="entry name" value="PROKAR_NTER_METHYL"/>
    <property type="match status" value="1"/>
</dbReference>
<gene>
    <name evidence="2" type="ORF">ACG33_09210</name>
</gene>
<dbReference type="Gene3D" id="3.30.700.10">
    <property type="entry name" value="Glycoprotein, Type 4 Pilin"/>
    <property type="match status" value="1"/>
</dbReference>
<dbReference type="RefSeq" id="WP_066920593.1">
    <property type="nucleotide sequence ID" value="NZ_CP011971.1"/>
</dbReference>
<name>A0A127FCF6_STEDE</name>
<keyword evidence="3" id="KW-1185">Reference proteome</keyword>
<dbReference type="PANTHER" id="PTHR30093">
    <property type="entry name" value="GENERAL SECRETION PATHWAY PROTEIN G"/>
    <property type="match status" value="1"/>
</dbReference>
<dbReference type="InterPro" id="IPR012902">
    <property type="entry name" value="N_methyl_site"/>
</dbReference>
<dbReference type="EMBL" id="CP011971">
    <property type="protein sequence ID" value="AMN47269.1"/>
    <property type="molecule type" value="Genomic_DNA"/>
</dbReference>
<dbReference type="GO" id="GO:0043683">
    <property type="term" value="P:type IV pilus assembly"/>
    <property type="evidence" value="ECO:0007669"/>
    <property type="project" value="InterPro"/>
</dbReference>
<proteinExistence type="predicted"/>
<evidence type="ECO:0000313" key="3">
    <source>
        <dbReference type="Proteomes" id="UP000070250"/>
    </source>
</evidence>
<keyword evidence="1" id="KW-0812">Transmembrane</keyword>
<evidence type="ECO:0000256" key="1">
    <source>
        <dbReference type="SAM" id="Phobius"/>
    </source>
</evidence>
<dbReference type="PANTHER" id="PTHR30093:SF47">
    <property type="entry name" value="TYPE IV PILUS NON-CORE MINOR PILIN PILE"/>
    <property type="match status" value="1"/>
</dbReference>
<feature type="transmembrane region" description="Helical" evidence="1">
    <location>
        <begin position="6"/>
        <end position="27"/>
    </location>
</feature>
<dbReference type="STRING" id="465721.ACG33_09210"/>
<reference evidence="2 3" key="1">
    <citation type="submission" date="2015-06" db="EMBL/GenBank/DDBJ databases">
        <title>A Comprehensive Approach to Explore the Metabolic and Phylogenetic Diversity of Bacterial Steroid Degradation in the Environment: Testosterone as an Example.</title>
        <authorList>
            <person name="Yang F.-C."/>
            <person name="Chen Y.-L."/>
            <person name="Yu C.-P."/>
            <person name="Tang S.-L."/>
            <person name="Wang P.-H."/>
            <person name="Ismail W."/>
            <person name="Wang C.-H."/>
            <person name="Yang C.-Y."/>
            <person name="Chiang Y.-R."/>
        </authorList>
    </citation>
    <scope>NUCLEOTIDE SEQUENCE [LARGE SCALE GENOMIC DNA]</scope>
    <source>
        <strain evidence="2 3">DSM 18526</strain>
    </source>
</reference>
<dbReference type="InterPro" id="IPR045584">
    <property type="entry name" value="Pilin-like"/>
</dbReference>
<accession>A0A127FCF6</accession>
<organism evidence="2 3">
    <name type="scientific">Steroidobacter denitrificans</name>
    <dbReference type="NCBI Taxonomy" id="465721"/>
    <lineage>
        <taxon>Bacteria</taxon>
        <taxon>Pseudomonadati</taxon>
        <taxon>Pseudomonadota</taxon>
        <taxon>Gammaproteobacteria</taxon>
        <taxon>Steroidobacterales</taxon>
        <taxon>Steroidobacteraceae</taxon>
        <taxon>Steroidobacter</taxon>
    </lineage>
</organism>
<keyword evidence="1" id="KW-0472">Membrane</keyword>
<dbReference type="NCBIfam" id="TIGR02532">
    <property type="entry name" value="IV_pilin_GFxxxE"/>
    <property type="match status" value="1"/>
</dbReference>
<protein>
    <submittedName>
        <fullName evidence="2">Type IV pilus assembly protein PilE</fullName>
    </submittedName>
</protein>
<keyword evidence="1" id="KW-1133">Transmembrane helix</keyword>
<dbReference type="KEGG" id="sdf:ACG33_09210"/>
<dbReference type="Pfam" id="PF16732">
    <property type="entry name" value="ComP_DUS"/>
    <property type="match status" value="1"/>
</dbReference>
<dbReference type="Proteomes" id="UP000070250">
    <property type="component" value="Chromosome"/>
</dbReference>
<dbReference type="OrthoDB" id="5296638at2"/>
<evidence type="ECO:0000313" key="2">
    <source>
        <dbReference type="EMBL" id="AMN47269.1"/>
    </source>
</evidence>